<keyword evidence="4" id="KW-0804">Transcription</keyword>
<feature type="coiled-coil region" evidence="7">
    <location>
        <begin position="56"/>
        <end position="83"/>
    </location>
</feature>
<feature type="domain" description="RRM" evidence="8">
    <location>
        <begin position="169"/>
        <end position="250"/>
    </location>
</feature>
<name>A0ABR2FRL1_9ROSI</name>
<dbReference type="PANTHER" id="PTHR32343:SF16">
    <property type="entry name" value="RNA-BINDING (RRM_RBD_RNP MOTIFS) FAMILY PROTEIN"/>
    <property type="match status" value="1"/>
</dbReference>
<dbReference type="InterPro" id="IPR036638">
    <property type="entry name" value="HLH_DNA-bd_sf"/>
</dbReference>
<evidence type="ECO:0000256" key="5">
    <source>
        <dbReference type="ARBA" id="ARBA00023242"/>
    </source>
</evidence>
<keyword evidence="7" id="KW-0175">Coiled coil</keyword>
<keyword evidence="6" id="KW-0694">RNA-binding</keyword>
<dbReference type="SUPFAM" id="SSF47459">
    <property type="entry name" value="HLH, helix-loop-helix DNA-binding domain"/>
    <property type="match status" value="1"/>
</dbReference>
<evidence type="ECO:0000256" key="4">
    <source>
        <dbReference type="ARBA" id="ARBA00023163"/>
    </source>
</evidence>
<evidence type="ECO:0000259" key="9">
    <source>
        <dbReference type="PROSITE" id="PS50888"/>
    </source>
</evidence>
<keyword evidence="2" id="KW-0341">Growth regulation</keyword>
<dbReference type="InterPro" id="IPR012677">
    <property type="entry name" value="Nucleotide-bd_a/b_plait_sf"/>
</dbReference>
<evidence type="ECO:0000256" key="1">
    <source>
        <dbReference type="ARBA" id="ARBA00004123"/>
    </source>
</evidence>
<evidence type="ECO:0000256" key="2">
    <source>
        <dbReference type="ARBA" id="ARBA00022604"/>
    </source>
</evidence>
<dbReference type="PANTHER" id="PTHR32343">
    <property type="entry name" value="SERINE/ARGININE-RICH SPLICING FACTOR"/>
    <property type="match status" value="1"/>
</dbReference>
<dbReference type="EMBL" id="JBBPBM010000004">
    <property type="protein sequence ID" value="KAK8586856.1"/>
    <property type="molecule type" value="Genomic_DNA"/>
</dbReference>
<sequence length="438" mass="48277">MSSRRSRQSSAGVSRISDDQIIELVSKLRQLLPEIRDRRSDKVSASKVLQETCNYIRSLHREVDDLSERLSQLLATIDADSAEAAIIRSLIILTRVGFVAIWKDQRVVFLLVSCLFDHPLSRSYQSLSFFNHPIIINHNRSRSGLRHLAWDYRISTPIDSFWLALSRLKTMYPGGYTAEITTLSPKVTEKDLRDFFSYCGAIEHVEIIRCGEYACTAYVTFKDAYSLETAVLLSGGTIVDQSVCITRWGSYDDDSYPWDGSSWKTQEDAVSTVCIDFFNKKSRSSMVTHMHPFVSSPGEAVTVVKTMLAKGYVLGKDALVKAKDLDESYRVSATAAAKVAELSNRIGLTDKINTSMETVKSVDEKYHVSDITKSVASVTGTAVLTAASFTGRTAVSASNAVVNSSYFAKGALWVSGMLNHAAQAAADLGSHGDKQTPS</sequence>
<feature type="domain" description="BHLH" evidence="9">
    <location>
        <begin position="5"/>
        <end position="59"/>
    </location>
</feature>
<comment type="caution">
    <text evidence="10">The sequence shown here is derived from an EMBL/GenBank/DDBJ whole genome shotgun (WGS) entry which is preliminary data.</text>
</comment>
<evidence type="ECO:0000313" key="10">
    <source>
        <dbReference type="EMBL" id="KAK8586856.1"/>
    </source>
</evidence>
<dbReference type="Pfam" id="PF23174">
    <property type="entry name" value="bHLH_ILI"/>
    <property type="match status" value="1"/>
</dbReference>
<dbReference type="CDD" id="cd11442">
    <property type="entry name" value="bHLH_AtPRE_like"/>
    <property type="match status" value="1"/>
</dbReference>
<accession>A0ABR2FRL1</accession>
<dbReference type="PROSITE" id="PS50102">
    <property type="entry name" value="RRM"/>
    <property type="match status" value="1"/>
</dbReference>
<evidence type="ECO:0000256" key="3">
    <source>
        <dbReference type="ARBA" id="ARBA00023015"/>
    </source>
</evidence>
<keyword evidence="11" id="KW-1185">Reference proteome</keyword>
<dbReference type="Proteomes" id="UP001472677">
    <property type="component" value="Unassembled WGS sequence"/>
</dbReference>
<gene>
    <name evidence="10" type="ORF">V6N12_021379</name>
</gene>
<dbReference type="InterPro" id="IPR000504">
    <property type="entry name" value="RRM_dom"/>
</dbReference>
<dbReference type="Pfam" id="PF00076">
    <property type="entry name" value="RRM_1"/>
    <property type="match status" value="1"/>
</dbReference>
<keyword evidence="5" id="KW-0539">Nucleus</keyword>
<dbReference type="PROSITE" id="PS50888">
    <property type="entry name" value="BHLH"/>
    <property type="match status" value="1"/>
</dbReference>
<evidence type="ECO:0000259" key="8">
    <source>
        <dbReference type="PROSITE" id="PS50102"/>
    </source>
</evidence>
<protein>
    <submittedName>
        <fullName evidence="10">Uncharacterized protein</fullName>
    </submittedName>
</protein>
<dbReference type="SUPFAM" id="SSF54928">
    <property type="entry name" value="RNA-binding domain, RBD"/>
    <property type="match status" value="1"/>
</dbReference>
<dbReference type="InterPro" id="IPR044293">
    <property type="entry name" value="PRE"/>
</dbReference>
<dbReference type="SMART" id="SM00360">
    <property type="entry name" value="RRM"/>
    <property type="match status" value="1"/>
</dbReference>
<dbReference type="InterPro" id="IPR035979">
    <property type="entry name" value="RBD_domain_sf"/>
</dbReference>
<evidence type="ECO:0000313" key="11">
    <source>
        <dbReference type="Proteomes" id="UP001472677"/>
    </source>
</evidence>
<evidence type="ECO:0000256" key="7">
    <source>
        <dbReference type="SAM" id="Coils"/>
    </source>
</evidence>
<organism evidence="10 11">
    <name type="scientific">Hibiscus sabdariffa</name>
    <name type="common">roselle</name>
    <dbReference type="NCBI Taxonomy" id="183260"/>
    <lineage>
        <taxon>Eukaryota</taxon>
        <taxon>Viridiplantae</taxon>
        <taxon>Streptophyta</taxon>
        <taxon>Embryophyta</taxon>
        <taxon>Tracheophyta</taxon>
        <taxon>Spermatophyta</taxon>
        <taxon>Magnoliopsida</taxon>
        <taxon>eudicotyledons</taxon>
        <taxon>Gunneridae</taxon>
        <taxon>Pentapetalae</taxon>
        <taxon>rosids</taxon>
        <taxon>malvids</taxon>
        <taxon>Malvales</taxon>
        <taxon>Malvaceae</taxon>
        <taxon>Malvoideae</taxon>
        <taxon>Hibiscus</taxon>
    </lineage>
</organism>
<proteinExistence type="predicted"/>
<keyword evidence="3" id="KW-0805">Transcription regulation</keyword>
<evidence type="ECO:0000256" key="6">
    <source>
        <dbReference type="PROSITE-ProRule" id="PRU00176"/>
    </source>
</evidence>
<dbReference type="Gene3D" id="4.10.280.10">
    <property type="entry name" value="Helix-loop-helix DNA-binding domain"/>
    <property type="match status" value="1"/>
</dbReference>
<comment type="subcellular location">
    <subcellularLocation>
        <location evidence="1">Nucleus</location>
    </subcellularLocation>
</comment>
<reference evidence="10 11" key="1">
    <citation type="journal article" date="2024" name="G3 (Bethesda)">
        <title>Genome assembly of Hibiscus sabdariffa L. provides insights into metabolisms of medicinal natural products.</title>
        <authorList>
            <person name="Kim T."/>
        </authorList>
    </citation>
    <scope>NUCLEOTIDE SEQUENCE [LARGE SCALE GENOMIC DNA]</scope>
    <source>
        <strain evidence="10">TK-2024</strain>
        <tissue evidence="10">Old leaves</tissue>
    </source>
</reference>
<dbReference type="Gene3D" id="3.30.70.330">
    <property type="match status" value="1"/>
</dbReference>
<dbReference type="InterPro" id="IPR011598">
    <property type="entry name" value="bHLH_dom"/>
</dbReference>